<accession>A0A016X0R6</accession>
<proteinExistence type="predicted"/>
<name>A0A016X0R6_9BILA</name>
<dbReference type="AlphaFoldDB" id="A0A016X0R6"/>
<feature type="compositionally biased region" description="Basic residues" evidence="1">
    <location>
        <begin position="53"/>
        <end position="71"/>
    </location>
</feature>
<feature type="region of interest" description="Disordered" evidence="1">
    <location>
        <begin position="53"/>
        <end position="109"/>
    </location>
</feature>
<comment type="caution">
    <text evidence="3">The sequence shown here is derived from an EMBL/GenBank/DDBJ whole genome shotgun (WGS) entry which is preliminary data.</text>
</comment>
<dbReference type="OrthoDB" id="5864219at2759"/>
<reference evidence="4" key="1">
    <citation type="journal article" date="2015" name="Nat. Genet.">
        <title>The genome and transcriptome of the zoonotic hookworm Ancylostoma ceylanicum identify infection-specific gene families.</title>
        <authorList>
            <person name="Schwarz E.M."/>
            <person name="Hu Y."/>
            <person name="Antoshechkin I."/>
            <person name="Miller M.M."/>
            <person name="Sternberg P.W."/>
            <person name="Aroian R.V."/>
        </authorList>
    </citation>
    <scope>NUCLEOTIDE SEQUENCE</scope>
    <source>
        <strain evidence="4">HY135</strain>
    </source>
</reference>
<keyword evidence="2" id="KW-0812">Transmembrane</keyword>
<feature type="transmembrane region" description="Helical" evidence="2">
    <location>
        <begin position="34"/>
        <end position="50"/>
    </location>
</feature>
<evidence type="ECO:0000256" key="1">
    <source>
        <dbReference type="SAM" id="MobiDB-lite"/>
    </source>
</evidence>
<gene>
    <name evidence="3" type="primary">Acey_s0427.g1264</name>
    <name evidence="3" type="ORF">Y032_0427g1264</name>
</gene>
<sequence>MQNLPGAESNIVDHGRENIAVSSSEYDSTKQMDVLLLFLLYALLVVNVISKCSKKKSDKTESRKKKKRHRSREREPKESSPKEQPPVGPPPEATPIPPEPVVAVTTAHEADDVPAEEMFKCRDYTPAIFQELQNLFDLLKQSS</sequence>
<keyword evidence="2" id="KW-0472">Membrane</keyword>
<evidence type="ECO:0000256" key="2">
    <source>
        <dbReference type="SAM" id="Phobius"/>
    </source>
</evidence>
<evidence type="ECO:0000313" key="4">
    <source>
        <dbReference type="Proteomes" id="UP000024635"/>
    </source>
</evidence>
<keyword evidence="4" id="KW-1185">Reference proteome</keyword>
<evidence type="ECO:0000313" key="3">
    <source>
        <dbReference type="EMBL" id="EYC45446.1"/>
    </source>
</evidence>
<keyword evidence="2" id="KW-1133">Transmembrane helix</keyword>
<protein>
    <submittedName>
        <fullName evidence="3">Uncharacterized protein</fullName>
    </submittedName>
</protein>
<feature type="compositionally biased region" description="Pro residues" evidence="1">
    <location>
        <begin position="83"/>
        <end position="100"/>
    </location>
</feature>
<dbReference type="EMBL" id="JARK01000027">
    <property type="protein sequence ID" value="EYC45446.1"/>
    <property type="molecule type" value="Genomic_DNA"/>
</dbReference>
<dbReference type="Proteomes" id="UP000024635">
    <property type="component" value="Unassembled WGS sequence"/>
</dbReference>
<feature type="compositionally biased region" description="Basic and acidic residues" evidence="1">
    <location>
        <begin position="72"/>
        <end position="81"/>
    </location>
</feature>
<organism evidence="3 4">
    <name type="scientific">Ancylostoma ceylanicum</name>
    <dbReference type="NCBI Taxonomy" id="53326"/>
    <lineage>
        <taxon>Eukaryota</taxon>
        <taxon>Metazoa</taxon>
        <taxon>Ecdysozoa</taxon>
        <taxon>Nematoda</taxon>
        <taxon>Chromadorea</taxon>
        <taxon>Rhabditida</taxon>
        <taxon>Rhabditina</taxon>
        <taxon>Rhabditomorpha</taxon>
        <taxon>Strongyloidea</taxon>
        <taxon>Ancylostomatidae</taxon>
        <taxon>Ancylostomatinae</taxon>
        <taxon>Ancylostoma</taxon>
    </lineage>
</organism>